<dbReference type="PROSITE" id="PS50066">
    <property type="entry name" value="MADS_BOX_2"/>
    <property type="match status" value="1"/>
</dbReference>
<dbReference type="CDD" id="cd00120">
    <property type="entry name" value="MADS"/>
    <property type="match status" value="1"/>
</dbReference>
<gene>
    <name evidence="8" type="ORF">BB560_001289</name>
</gene>
<accession>A0A2T9ZI10</accession>
<evidence type="ECO:0000256" key="6">
    <source>
        <dbReference type="SAM" id="MobiDB-lite"/>
    </source>
</evidence>
<dbReference type="InterPro" id="IPR036879">
    <property type="entry name" value="TF_MADSbox_sf"/>
</dbReference>
<comment type="subcellular location">
    <subcellularLocation>
        <location evidence="1">Nucleus</location>
    </subcellularLocation>
</comment>
<dbReference type="GO" id="GO:0046983">
    <property type="term" value="F:protein dimerization activity"/>
    <property type="evidence" value="ECO:0007669"/>
    <property type="project" value="InterPro"/>
</dbReference>
<dbReference type="GO" id="GO:0003677">
    <property type="term" value="F:DNA binding"/>
    <property type="evidence" value="ECO:0007669"/>
    <property type="project" value="UniProtKB-KW"/>
</dbReference>
<dbReference type="Pfam" id="PF00319">
    <property type="entry name" value="SRF-TF"/>
    <property type="match status" value="1"/>
</dbReference>
<dbReference type="GO" id="GO:0005634">
    <property type="term" value="C:nucleus"/>
    <property type="evidence" value="ECO:0007669"/>
    <property type="project" value="UniProtKB-SubCell"/>
</dbReference>
<dbReference type="EMBL" id="MBFS01000150">
    <property type="protein sequence ID" value="PVV04208.1"/>
    <property type="molecule type" value="Genomic_DNA"/>
</dbReference>
<keyword evidence="5" id="KW-0539">Nucleus</keyword>
<keyword evidence="9" id="KW-1185">Reference proteome</keyword>
<evidence type="ECO:0000256" key="1">
    <source>
        <dbReference type="ARBA" id="ARBA00004123"/>
    </source>
</evidence>
<dbReference type="PRINTS" id="PR00404">
    <property type="entry name" value="MADSDOMAIN"/>
</dbReference>
<feature type="compositionally biased region" description="Polar residues" evidence="6">
    <location>
        <begin position="617"/>
        <end position="633"/>
    </location>
</feature>
<dbReference type="STRING" id="133381.A0A2T9ZI10"/>
<dbReference type="PANTHER" id="PTHR48019">
    <property type="entry name" value="SERUM RESPONSE FACTOR HOMOLOG"/>
    <property type="match status" value="1"/>
</dbReference>
<dbReference type="SMART" id="SM00432">
    <property type="entry name" value="MADS"/>
    <property type="match status" value="1"/>
</dbReference>
<evidence type="ECO:0000256" key="5">
    <source>
        <dbReference type="ARBA" id="ARBA00023242"/>
    </source>
</evidence>
<dbReference type="GO" id="GO:0045944">
    <property type="term" value="P:positive regulation of transcription by RNA polymerase II"/>
    <property type="evidence" value="ECO:0007669"/>
    <property type="project" value="UniProtKB-ARBA"/>
</dbReference>
<reference evidence="8 9" key="1">
    <citation type="journal article" date="2018" name="MBio">
        <title>Comparative Genomics Reveals the Core Gene Toolbox for the Fungus-Insect Symbiosis.</title>
        <authorList>
            <person name="Wang Y."/>
            <person name="Stata M."/>
            <person name="Wang W."/>
            <person name="Stajich J.E."/>
            <person name="White M.M."/>
            <person name="Moncalvo J.M."/>
        </authorList>
    </citation>
    <scope>NUCLEOTIDE SEQUENCE [LARGE SCALE GENOMIC DNA]</scope>
    <source>
        <strain evidence="8 9">SC-DP-2</strain>
    </source>
</reference>
<evidence type="ECO:0000259" key="7">
    <source>
        <dbReference type="PROSITE" id="PS50066"/>
    </source>
</evidence>
<evidence type="ECO:0000313" key="9">
    <source>
        <dbReference type="Proteomes" id="UP000245609"/>
    </source>
</evidence>
<name>A0A2T9ZI10_9FUNG</name>
<comment type="caution">
    <text evidence="8">The sequence shown here is derived from an EMBL/GenBank/DDBJ whole genome shotgun (WGS) entry which is preliminary data.</text>
</comment>
<dbReference type="AlphaFoldDB" id="A0A2T9ZI10"/>
<feature type="region of interest" description="Disordered" evidence="6">
    <location>
        <begin position="535"/>
        <end position="638"/>
    </location>
</feature>
<dbReference type="InterPro" id="IPR002100">
    <property type="entry name" value="TF_MADSbox"/>
</dbReference>
<dbReference type="SUPFAM" id="SSF55455">
    <property type="entry name" value="SRF-like"/>
    <property type="match status" value="1"/>
</dbReference>
<protein>
    <recommendedName>
        <fullName evidence="7">MADS-box domain-containing protein</fullName>
    </recommendedName>
</protein>
<evidence type="ECO:0000256" key="4">
    <source>
        <dbReference type="ARBA" id="ARBA00023163"/>
    </source>
</evidence>
<sequence>MGRKKINIKEIENSRQKTVTFARRRSGLIKKAHELSVLCGVQVALVVFDQKNASHVKRRDGNDNEGDNSGTYGFDSNGSFVKRKLAVVNEYKIVSNGPSSENLQVKYTKQYHDPNLNEIYSSNTLVESMEEIQAWGRGENPNITIQNFPSSSLGEPINPHLYYTNTQGVYSENFIPEQIPFRATSSLNIPEVGNPDVSAEKMISDILPDGFPVQPSHSNDSINRNGYGMNYKYMNGVHTDEVSGSVPNINQLRQTDSIDSALFELNQIAGMGFNNNFQMGAQGCIAESNTIQVPTEQNVDSSKQFSAIHASNSAHLFDFNMGVNNFAGSTALQENNVGKFMNMSPAEYMKLYSNGTGVESIYNETNIENSSSESNIQNILNALQTGMGYDNSEINLNQQNSMGNEGLVENKMVGNFVSGSNEMFSSSMMNNENNSISNKNTQIDSINSLTAKRLKSDKSLKALGLDLNRSRFIEKNRFFSTPEVRIKPLTSKDPLSGNLFEFSNQELFSQYPAIHSAGANTLSISATLEKACNDLLNRNSGTPKNKRKGNADETETSNEHLKRENMFVPCIDEKPTENVQSSTDNAKSKNKSRSNSNTKSKEKPESPIYNKSGLLGSDSTTDLQSAEISSNGTDNGGNKEFNFLSGALGLAQKTTGLENNMFSIGQVGNIINENMKIERRVSEQWYNSLGDSKFNTNLANGYPNALNILPRQGLDEKEIDIHLVKNKIKNVSSLDQLNSEVNFPYEKLRLKVLENGIGEVNFPYEKLRLKVLENGTNSNVFNQVTSKDTIDIGIAPGMELGFGITTFDSKELENKKSTSGKVYNENGLCENSEKSLDVRNSFCDHLNIKLNELNADT</sequence>
<feature type="compositionally biased region" description="Basic and acidic residues" evidence="6">
    <location>
        <begin position="557"/>
        <end position="576"/>
    </location>
</feature>
<dbReference type="OrthoDB" id="270173at2759"/>
<organism evidence="8 9">
    <name type="scientific">Smittium megazygosporum</name>
    <dbReference type="NCBI Taxonomy" id="133381"/>
    <lineage>
        <taxon>Eukaryota</taxon>
        <taxon>Fungi</taxon>
        <taxon>Fungi incertae sedis</taxon>
        <taxon>Zoopagomycota</taxon>
        <taxon>Kickxellomycotina</taxon>
        <taxon>Harpellomycetes</taxon>
        <taxon>Harpellales</taxon>
        <taxon>Legeriomycetaceae</taxon>
        <taxon>Smittium</taxon>
    </lineage>
</organism>
<proteinExistence type="predicted"/>
<keyword evidence="2" id="KW-0805">Transcription regulation</keyword>
<dbReference type="InterPro" id="IPR050142">
    <property type="entry name" value="MADS-box/MEF2_TF"/>
</dbReference>
<evidence type="ECO:0000256" key="2">
    <source>
        <dbReference type="ARBA" id="ARBA00023015"/>
    </source>
</evidence>
<keyword evidence="3" id="KW-0238">DNA-binding</keyword>
<evidence type="ECO:0000313" key="8">
    <source>
        <dbReference type="EMBL" id="PVV04208.1"/>
    </source>
</evidence>
<keyword evidence="4" id="KW-0804">Transcription</keyword>
<feature type="region of interest" description="Disordered" evidence="6">
    <location>
        <begin position="54"/>
        <end position="73"/>
    </location>
</feature>
<feature type="domain" description="MADS-box" evidence="7">
    <location>
        <begin position="1"/>
        <end position="55"/>
    </location>
</feature>
<evidence type="ECO:0000256" key="3">
    <source>
        <dbReference type="ARBA" id="ARBA00023125"/>
    </source>
</evidence>
<dbReference type="Gene3D" id="3.40.1810.10">
    <property type="entry name" value="Transcription factor, MADS-box"/>
    <property type="match status" value="1"/>
</dbReference>
<dbReference type="Proteomes" id="UP000245609">
    <property type="component" value="Unassembled WGS sequence"/>
</dbReference>